<evidence type="ECO:0000313" key="3">
    <source>
        <dbReference type="EMBL" id="MFC6197592.1"/>
    </source>
</evidence>
<dbReference type="InterPro" id="IPR039422">
    <property type="entry name" value="MarR/SlyA-like"/>
</dbReference>
<dbReference type="SMART" id="SM00347">
    <property type="entry name" value="HTH_MARR"/>
    <property type="match status" value="1"/>
</dbReference>
<dbReference type="PANTHER" id="PTHR33164">
    <property type="entry name" value="TRANSCRIPTIONAL REGULATOR, MARR FAMILY"/>
    <property type="match status" value="1"/>
</dbReference>
<sequence>MSQDILAERDYLFLGSRMKRLAERLQADATRIIAEENLGHLQSVHMPIFAALHNDGALTVTQLIDRIGFSQPAITRALSSMSELGFVEMARDAADRRVKIVSLTACGRAMVNQLLISVWPRIEAAAKDLCHDTQGHLLEQMSQMEEELDRKPLPERAPARDDLEILPFSDELAGDFYRINEEWVSSMFTMEANDYDILEHPRERVVDNDGEIWFIKDPELGVIGTVALIKISDGVFELTKMGVSETARGKKAGEKLLAFVLGRASTLGIRQLYLLTNSKCEAAIHLYEKLGFQHDAEILAKYSARYERCNVAMSYPLLPG</sequence>
<organism evidence="3 4">
    <name type="scientific">Ponticaulis profundi</name>
    <dbReference type="NCBI Taxonomy" id="2665222"/>
    <lineage>
        <taxon>Bacteria</taxon>
        <taxon>Pseudomonadati</taxon>
        <taxon>Pseudomonadota</taxon>
        <taxon>Alphaproteobacteria</taxon>
        <taxon>Hyphomonadales</taxon>
        <taxon>Hyphomonadaceae</taxon>
        <taxon>Ponticaulis</taxon>
    </lineage>
</organism>
<dbReference type="InterPro" id="IPR000182">
    <property type="entry name" value="GNAT_dom"/>
</dbReference>
<keyword evidence="4" id="KW-1185">Reference proteome</keyword>
<dbReference type="InterPro" id="IPR036388">
    <property type="entry name" value="WH-like_DNA-bd_sf"/>
</dbReference>
<dbReference type="Gene3D" id="1.10.10.10">
    <property type="entry name" value="Winged helix-like DNA-binding domain superfamily/Winged helix DNA-binding domain"/>
    <property type="match status" value="1"/>
</dbReference>
<dbReference type="SUPFAM" id="SSF55729">
    <property type="entry name" value="Acyl-CoA N-acyltransferases (Nat)"/>
    <property type="match status" value="1"/>
</dbReference>
<keyword evidence="3" id="KW-0012">Acyltransferase</keyword>
<dbReference type="InterPro" id="IPR036390">
    <property type="entry name" value="WH_DNA-bd_sf"/>
</dbReference>
<evidence type="ECO:0000259" key="2">
    <source>
        <dbReference type="PROSITE" id="PS51186"/>
    </source>
</evidence>
<feature type="domain" description="HTH marR-type" evidence="1">
    <location>
        <begin position="11"/>
        <end position="146"/>
    </location>
</feature>
<dbReference type="RefSeq" id="WP_377376722.1">
    <property type="nucleotide sequence ID" value="NZ_JBHSSW010000005.1"/>
</dbReference>
<dbReference type="Proteomes" id="UP001596303">
    <property type="component" value="Unassembled WGS sequence"/>
</dbReference>
<dbReference type="Pfam" id="PF12802">
    <property type="entry name" value="MarR_2"/>
    <property type="match status" value="1"/>
</dbReference>
<dbReference type="PROSITE" id="PS50995">
    <property type="entry name" value="HTH_MARR_2"/>
    <property type="match status" value="1"/>
</dbReference>
<gene>
    <name evidence="3" type="ORF">ACFQDM_05855</name>
</gene>
<dbReference type="InterPro" id="IPR016181">
    <property type="entry name" value="Acyl_CoA_acyltransferase"/>
</dbReference>
<dbReference type="InterPro" id="IPR000835">
    <property type="entry name" value="HTH_MarR-typ"/>
</dbReference>
<evidence type="ECO:0000313" key="4">
    <source>
        <dbReference type="Proteomes" id="UP001596303"/>
    </source>
</evidence>
<protein>
    <submittedName>
        <fullName evidence="3">GNAT family N-acetyltransferase</fullName>
        <ecNumber evidence="3">2.3.1.-</ecNumber>
    </submittedName>
</protein>
<dbReference type="PROSITE" id="PS51186">
    <property type="entry name" value="GNAT"/>
    <property type="match status" value="1"/>
</dbReference>
<dbReference type="Gene3D" id="3.40.630.30">
    <property type="match status" value="1"/>
</dbReference>
<dbReference type="InterPro" id="IPR011991">
    <property type="entry name" value="ArsR-like_HTH"/>
</dbReference>
<feature type="domain" description="N-acetyltransferase" evidence="2">
    <location>
        <begin position="163"/>
        <end position="318"/>
    </location>
</feature>
<evidence type="ECO:0000259" key="1">
    <source>
        <dbReference type="PROSITE" id="PS50995"/>
    </source>
</evidence>
<comment type="caution">
    <text evidence="3">The sequence shown here is derived from an EMBL/GenBank/DDBJ whole genome shotgun (WGS) entry which is preliminary data.</text>
</comment>
<dbReference type="SUPFAM" id="SSF46785">
    <property type="entry name" value="Winged helix' DNA-binding domain"/>
    <property type="match status" value="1"/>
</dbReference>
<dbReference type="EC" id="2.3.1.-" evidence="3"/>
<dbReference type="EMBL" id="JBHSSW010000005">
    <property type="protein sequence ID" value="MFC6197592.1"/>
    <property type="molecule type" value="Genomic_DNA"/>
</dbReference>
<dbReference type="PRINTS" id="PR00598">
    <property type="entry name" value="HTHMARR"/>
</dbReference>
<proteinExistence type="predicted"/>
<name>A0ABW1S7F3_9PROT</name>
<dbReference type="Pfam" id="PF00583">
    <property type="entry name" value="Acetyltransf_1"/>
    <property type="match status" value="1"/>
</dbReference>
<reference evidence="4" key="1">
    <citation type="journal article" date="2019" name="Int. J. Syst. Evol. Microbiol.">
        <title>The Global Catalogue of Microorganisms (GCM) 10K type strain sequencing project: providing services to taxonomists for standard genome sequencing and annotation.</title>
        <authorList>
            <consortium name="The Broad Institute Genomics Platform"/>
            <consortium name="The Broad Institute Genome Sequencing Center for Infectious Disease"/>
            <person name="Wu L."/>
            <person name="Ma J."/>
        </authorList>
    </citation>
    <scope>NUCLEOTIDE SEQUENCE [LARGE SCALE GENOMIC DNA]</scope>
    <source>
        <strain evidence="4">CGMCC-1.15741</strain>
    </source>
</reference>
<dbReference type="CDD" id="cd04301">
    <property type="entry name" value="NAT_SF"/>
    <property type="match status" value="1"/>
</dbReference>
<dbReference type="PANTHER" id="PTHR33164:SF43">
    <property type="entry name" value="HTH-TYPE TRANSCRIPTIONAL REPRESSOR YETL"/>
    <property type="match status" value="1"/>
</dbReference>
<accession>A0ABW1S7F3</accession>
<dbReference type="CDD" id="cd00090">
    <property type="entry name" value="HTH_ARSR"/>
    <property type="match status" value="1"/>
</dbReference>
<dbReference type="GO" id="GO:0016746">
    <property type="term" value="F:acyltransferase activity"/>
    <property type="evidence" value="ECO:0007669"/>
    <property type="project" value="UniProtKB-KW"/>
</dbReference>
<keyword evidence="3" id="KW-0808">Transferase</keyword>